<keyword evidence="5" id="KW-1185">Reference proteome</keyword>
<feature type="domain" description="Mop" evidence="3">
    <location>
        <begin position="67"/>
        <end position="132"/>
    </location>
</feature>
<gene>
    <name evidence="4" type="ORF">SAMN04488508_10619</name>
</gene>
<dbReference type="InterPro" id="IPR005116">
    <property type="entry name" value="Transp-assoc_OB_typ1"/>
</dbReference>
<dbReference type="STRING" id="570521.SAMN04488508_10619"/>
<organism evidence="4 5">
    <name type="scientific">Aquimarina spongiae</name>
    <dbReference type="NCBI Taxonomy" id="570521"/>
    <lineage>
        <taxon>Bacteria</taxon>
        <taxon>Pseudomonadati</taxon>
        <taxon>Bacteroidota</taxon>
        <taxon>Flavobacteriia</taxon>
        <taxon>Flavobacteriales</taxon>
        <taxon>Flavobacteriaceae</taxon>
        <taxon>Aquimarina</taxon>
    </lineage>
</organism>
<dbReference type="Gene3D" id="2.40.50.100">
    <property type="match status" value="2"/>
</dbReference>
<evidence type="ECO:0000313" key="4">
    <source>
        <dbReference type="EMBL" id="SHJ16089.1"/>
    </source>
</evidence>
<name>A0A1M6H1N7_9FLAO</name>
<dbReference type="Proteomes" id="UP000184432">
    <property type="component" value="Unassembled WGS sequence"/>
</dbReference>
<proteinExistence type="predicted"/>
<evidence type="ECO:0000256" key="2">
    <source>
        <dbReference type="PROSITE-ProRule" id="PRU01213"/>
    </source>
</evidence>
<dbReference type="RefSeq" id="WP_073316694.1">
    <property type="nucleotide sequence ID" value="NZ_FQYP01000006.1"/>
</dbReference>
<evidence type="ECO:0000256" key="1">
    <source>
        <dbReference type="ARBA" id="ARBA00022505"/>
    </source>
</evidence>
<dbReference type="Pfam" id="PF03459">
    <property type="entry name" value="TOBE"/>
    <property type="match status" value="1"/>
</dbReference>
<protein>
    <submittedName>
        <fullName evidence="4">Molybdenum-pterin binding domain-containing protein</fullName>
    </submittedName>
</protein>
<keyword evidence="1 2" id="KW-0500">Molybdenum</keyword>
<dbReference type="OrthoDB" id="8719578at2"/>
<dbReference type="EMBL" id="FQYP01000006">
    <property type="protein sequence ID" value="SHJ16089.1"/>
    <property type="molecule type" value="Genomic_DNA"/>
</dbReference>
<sequence>MNSLKGTISAIENNDGISLITVNLGTTIFHVLIIETEDETTYLRVGNTVKLIFKETETILAKTDKNTTSIPNTILGQVLTVQEGAILCKIRIDISVAKITAVITRLMQNQLQFKTGDTVTVLIKASEIMLSE</sequence>
<dbReference type="AlphaFoldDB" id="A0A1M6H1N7"/>
<dbReference type="PROSITE" id="PS51866">
    <property type="entry name" value="MOP"/>
    <property type="match status" value="1"/>
</dbReference>
<dbReference type="InterPro" id="IPR004606">
    <property type="entry name" value="Mop_domain"/>
</dbReference>
<dbReference type="GO" id="GO:0015689">
    <property type="term" value="P:molybdate ion transport"/>
    <property type="evidence" value="ECO:0007669"/>
    <property type="project" value="InterPro"/>
</dbReference>
<dbReference type="InterPro" id="IPR008995">
    <property type="entry name" value="Mo/tungstate-bd_C_term_dom"/>
</dbReference>
<accession>A0A1M6H1N7</accession>
<dbReference type="SUPFAM" id="SSF50331">
    <property type="entry name" value="MOP-like"/>
    <property type="match status" value="1"/>
</dbReference>
<reference evidence="5" key="1">
    <citation type="submission" date="2016-11" db="EMBL/GenBank/DDBJ databases">
        <authorList>
            <person name="Varghese N."/>
            <person name="Submissions S."/>
        </authorList>
    </citation>
    <scope>NUCLEOTIDE SEQUENCE [LARGE SCALE GENOMIC DNA]</scope>
    <source>
        <strain evidence="5">DSM 22623</strain>
    </source>
</reference>
<evidence type="ECO:0000259" key="3">
    <source>
        <dbReference type="PROSITE" id="PS51866"/>
    </source>
</evidence>
<evidence type="ECO:0000313" key="5">
    <source>
        <dbReference type="Proteomes" id="UP000184432"/>
    </source>
</evidence>